<dbReference type="EMBL" id="LT854705">
    <property type="protein sequence ID" value="SMS15169.1"/>
    <property type="molecule type" value="Genomic_DNA"/>
</dbReference>
<evidence type="ECO:0000256" key="3">
    <source>
        <dbReference type="ARBA" id="ARBA00022475"/>
    </source>
</evidence>
<dbReference type="GO" id="GO:0005886">
    <property type="term" value="C:plasma membrane"/>
    <property type="evidence" value="ECO:0007669"/>
    <property type="project" value="UniProtKB-SubCell"/>
</dbReference>
<evidence type="ECO:0000256" key="9">
    <source>
        <dbReference type="SAM" id="Phobius"/>
    </source>
</evidence>
<keyword evidence="7 9" id="KW-0472">Membrane</keyword>
<feature type="transmembrane region" description="Helical" evidence="9">
    <location>
        <begin position="338"/>
        <end position="356"/>
    </location>
</feature>
<evidence type="ECO:0000256" key="8">
    <source>
        <dbReference type="ARBA" id="ARBA00035655"/>
    </source>
</evidence>
<reference evidence="11" key="1">
    <citation type="submission" date="2017-05" db="EMBL/GenBank/DDBJ databases">
        <authorList>
            <person name="Papadimitriou K."/>
        </authorList>
    </citation>
    <scope>NUCLEOTIDE SEQUENCE [LARGE SCALE GENOMIC DNA]</scope>
    <source>
        <strain evidence="11">ACA-DC 3411</strain>
    </source>
</reference>
<evidence type="ECO:0000256" key="7">
    <source>
        <dbReference type="ARBA" id="ARBA00023136"/>
    </source>
</evidence>
<feature type="transmembrane region" description="Helical" evidence="9">
    <location>
        <begin position="128"/>
        <end position="148"/>
    </location>
</feature>
<feature type="transmembrane region" description="Helical" evidence="9">
    <location>
        <begin position="271"/>
        <end position="289"/>
    </location>
</feature>
<gene>
    <name evidence="10" type="ORF">LZ3411_2119</name>
</gene>
<proteinExistence type="inferred from homology"/>
<evidence type="ECO:0000256" key="6">
    <source>
        <dbReference type="ARBA" id="ARBA00022989"/>
    </source>
</evidence>
<comment type="similarity">
    <text evidence="8">Belongs to the TsuA/YedE (TC 9.B.102) family.</text>
</comment>
<dbReference type="KEGG" id="lzy:LZ3411_2119"/>
<dbReference type="RefSeq" id="WP_231921632.1">
    <property type="nucleotide sequence ID" value="NZ_LT854705.1"/>
</dbReference>
<evidence type="ECO:0000313" key="10">
    <source>
        <dbReference type="EMBL" id="SMS15169.1"/>
    </source>
</evidence>
<dbReference type="AlphaFoldDB" id="A0A1Y6JZ11"/>
<feature type="transmembrane region" description="Helical" evidence="9">
    <location>
        <begin position="406"/>
        <end position="423"/>
    </location>
</feature>
<feature type="transmembrane region" description="Helical" evidence="9">
    <location>
        <begin position="76"/>
        <end position="98"/>
    </location>
</feature>
<name>A0A1Y6JZ11_9LACO</name>
<evidence type="ECO:0000313" key="11">
    <source>
        <dbReference type="Proteomes" id="UP000195412"/>
    </source>
</evidence>
<evidence type="ECO:0000256" key="4">
    <source>
        <dbReference type="ARBA" id="ARBA00022519"/>
    </source>
</evidence>
<keyword evidence="5 9" id="KW-0812">Transmembrane</keyword>
<organism evidence="10 11">
    <name type="scientific">Levilactobacillus zymae</name>
    <dbReference type="NCBI Taxonomy" id="267363"/>
    <lineage>
        <taxon>Bacteria</taxon>
        <taxon>Bacillati</taxon>
        <taxon>Bacillota</taxon>
        <taxon>Bacilli</taxon>
        <taxon>Lactobacillales</taxon>
        <taxon>Lactobacillaceae</taxon>
        <taxon>Levilactobacillus</taxon>
    </lineage>
</organism>
<evidence type="ECO:0000256" key="5">
    <source>
        <dbReference type="ARBA" id="ARBA00022692"/>
    </source>
</evidence>
<dbReference type="PANTHER" id="PTHR30574">
    <property type="entry name" value="INNER MEMBRANE PROTEIN YEDE"/>
    <property type="match status" value="1"/>
</dbReference>
<keyword evidence="2" id="KW-0813">Transport</keyword>
<keyword evidence="3" id="KW-1003">Cell membrane</keyword>
<keyword evidence="4" id="KW-0997">Cell inner membrane</keyword>
<dbReference type="PANTHER" id="PTHR30574:SF1">
    <property type="entry name" value="SULPHUR TRANSPORT DOMAIN-CONTAINING PROTEIN"/>
    <property type="match status" value="1"/>
</dbReference>
<feature type="transmembrane region" description="Helical" evidence="9">
    <location>
        <begin position="368"/>
        <end position="386"/>
    </location>
</feature>
<comment type="subcellular location">
    <subcellularLocation>
        <location evidence="1">Cell inner membrane</location>
        <topology evidence="1">Multi-pass membrane protein</topology>
    </subcellularLocation>
</comment>
<dbReference type="InterPro" id="IPR007272">
    <property type="entry name" value="Sulf_transp_TsuA/YedE"/>
</dbReference>
<sequence>MIGHELEANGLDKRQPIWGIILMVAILGWGFYLADEVPKLPMFLTAGLIIGYSLTRSRFGFAGGVKRTFYRGESSLAVALILLFTITAIVNIGIQWAAASKGALPAWEVTNATQSVIPGTQNVRIGNLSVIIGAFIFGMGMIMAGGCASGTLSDFGEGEGHAWIALPFFVLFAAPGQYLGYQLDNTAIGKIGINAWLPEYLGFGGAIAATLVIMLLLYVITKRYENRKKQRGAYLDAKGDWLDFEKPLQDDGQPVNFFSWRTYHKFFVERWTFITGAVGIAIGAIFVLTTTGKAWGVTTAFVTLDQKFFGLFGLNFTSPAFDETAEAMKGSLLADGGTVRNIGLVLGAGVAFLMAGRFKMKFKMNFRDFSGFAVGGALMGLGSRMARGCNIGALYSGITNFSVHGYIFMIFLILGAAFAIKLFEGRIALCPTYRDDATPKTNLTATD</sequence>
<feature type="transmembrane region" description="Helical" evidence="9">
    <location>
        <begin position="200"/>
        <end position="221"/>
    </location>
</feature>
<feature type="transmembrane region" description="Helical" evidence="9">
    <location>
        <begin position="16"/>
        <end position="34"/>
    </location>
</feature>
<accession>A0A1Y6JZ11</accession>
<dbReference type="Proteomes" id="UP000195412">
    <property type="component" value="Chromosome I"/>
</dbReference>
<protein>
    <submittedName>
        <fullName evidence="10">Uncharacterized protein</fullName>
    </submittedName>
</protein>
<keyword evidence="6 9" id="KW-1133">Transmembrane helix</keyword>
<evidence type="ECO:0000256" key="1">
    <source>
        <dbReference type="ARBA" id="ARBA00004429"/>
    </source>
</evidence>
<feature type="transmembrane region" description="Helical" evidence="9">
    <location>
        <begin position="160"/>
        <end position="180"/>
    </location>
</feature>
<evidence type="ECO:0000256" key="2">
    <source>
        <dbReference type="ARBA" id="ARBA00022448"/>
    </source>
</evidence>
<dbReference type="Pfam" id="PF04143">
    <property type="entry name" value="Sulf_transp"/>
    <property type="match status" value="1"/>
</dbReference>